<keyword evidence="1" id="KW-0614">Plasmid</keyword>
<protein>
    <submittedName>
        <fullName evidence="1">Uncharacterized protein</fullName>
    </submittedName>
</protein>
<organism evidence="1">
    <name type="scientific">Lactococcus lactis</name>
    <dbReference type="NCBI Taxonomy" id="1358"/>
    <lineage>
        <taxon>Bacteria</taxon>
        <taxon>Bacillati</taxon>
        <taxon>Bacillota</taxon>
        <taxon>Bacilli</taxon>
        <taxon>Lactobacillales</taxon>
        <taxon>Streptococcaceae</taxon>
        <taxon>Lactococcus</taxon>
    </lineage>
</organism>
<accession>Q2VHL7</accession>
<sequence>MLILKFHKVTILLITLSPIWFKESCLLPTLCIYEVEINFFKPNLSKFAAKYLVKFDHSGSSHGNKIVLFLKTFLLYS</sequence>
<name>Q2VHL7_9LACT</name>
<proteinExistence type="predicted"/>
<gene>
    <name evidence="1" type="primary">orf12</name>
    <name evidence="1" type="ORF">pSK11P_12</name>
</gene>
<reference evidence="1" key="1">
    <citation type="journal article" date="2005" name="Appl. Environ. Microbiol.">
        <title>Complete sequences of four plasmids of Lactococcus lactis subsp. cremoris SK11 reveal extensive adaptation to the dairy environment.</title>
        <authorList>
            <person name="Siezen R.J."/>
            <person name="Renckens B."/>
            <person name="van Swam I."/>
            <person name="Peters S."/>
            <person name="van Kranenburg R."/>
            <person name="Kleerebezem M."/>
            <person name="de Vos W.M."/>
        </authorList>
    </citation>
    <scope>NUCLEOTIDE SEQUENCE</scope>
    <source>
        <strain evidence="1">SK11</strain>
        <plasmid evidence="1">pSK11P</plasmid>
    </source>
</reference>
<geneLocation type="plasmid" evidence="1">
    <name>pSK11P</name>
</geneLocation>
<dbReference type="AlphaFoldDB" id="Q2VHL7"/>
<dbReference type="EMBL" id="DQ149245">
    <property type="protein sequence ID" value="ABA47393.1"/>
    <property type="molecule type" value="Genomic_DNA"/>
</dbReference>
<evidence type="ECO:0000313" key="1">
    <source>
        <dbReference type="EMBL" id="ABA47393.1"/>
    </source>
</evidence>